<feature type="region of interest" description="Disordered" evidence="1">
    <location>
        <begin position="1"/>
        <end position="139"/>
    </location>
</feature>
<dbReference type="SUPFAM" id="SSF47459">
    <property type="entry name" value="HLH, helix-loop-helix DNA-binding domain"/>
    <property type="match status" value="1"/>
</dbReference>
<feature type="compositionally biased region" description="Basic residues" evidence="1">
    <location>
        <begin position="800"/>
        <end position="816"/>
    </location>
</feature>
<dbReference type="GeneID" id="37030032"/>
<dbReference type="PROSITE" id="PS50888">
    <property type="entry name" value="BHLH"/>
    <property type="match status" value="1"/>
</dbReference>
<evidence type="ECO:0000313" key="3">
    <source>
        <dbReference type="EMBL" id="PWN28133.1"/>
    </source>
</evidence>
<feature type="compositionally biased region" description="Low complexity" evidence="1">
    <location>
        <begin position="817"/>
        <end position="829"/>
    </location>
</feature>
<feature type="compositionally biased region" description="Polar residues" evidence="1">
    <location>
        <begin position="1"/>
        <end position="23"/>
    </location>
</feature>
<name>A0A316UW34_9BASI</name>
<dbReference type="EMBL" id="KZ819666">
    <property type="protein sequence ID" value="PWN28133.1"/>
    <property type="molecule type" value="Genomic_DNA"/>
</dbReference>
<feature type="domain" description="BHLH" evidence="2">
    <location>
        <begin position="667"/>
        <end position="757"/>
    </location>
</feature>
<feature type="compositionally biased region" description="Gly residues" evidence="1">
    <location>
        <begin position="830"/>
        <end position="842"/>
    </location>
</feature>
<dbReference type="InterPro" id="IPR011598">
    <property type="entry name" value="bHLH_dom"/>
</dbReference>
<evidence type="ECO:0000259" key="2">
    <source>
        <dbReference type="PROSITE" id="PS50888"/>
    </source>
</evidence>
<dbReference type="Pfam" id="PF00010">
    <property type="entry name" value="HLH"/>
    <property type="match status" value="1"/>
</dbReference>
<evidence type="ECO:0000313" key="4">
    <source>
        <dbReference type="Proteomes" id="UP000245884"/>
    </source>
</evidence>
<feature type="compositionally biased region" description="Low complexity" evidence="1">
    <location>
        <begin position="53"/>
        <end position="65"/>
    </location>
</feature>
<organism evidence="3 4">
    <name type="scientific">Jaminaea rosea</name>
    <dbReference type="NCBI Taxonomy" id="1569628"/>
    <lineage>
        <taxon>Eukaryota</taxon>
        <taxon>Fungi</taxon>
        <taxon>Dikarya</taxon>
        <taxon>Basidiomycota</taxon>
        <taxon>Ustilaginomycotina</taxon>
        <taxon>Exobasidiomycetes</taxon>
        <taxon>Microstromatales</taxon>
        <taxon>Microstromatales incertae sedis</taxon>
        <taxon>Jaminaea</taxon>
    </lineage>
</organism>
<dbReference type="RefSeq" id="XP_025362745.1">
    <property type="nucleotide sequence ID" value="XM_025508209.1"/>
</dbReference>
<reference evidence="3 4" key="1">
    <citation type="journal article" date="2018" name="Mol. Biol. Evol.">
        <title>Broad Genomic Sampling Reveals a Smut Pathogenic Ancestry of the Fungal Clade Ustilaginomycotina.</title>
        <authorList>
            <person name="Kijpornyongpan T."/>
            <person name="Mondo S.J."/>
            <person name="Barry K."/>
            <person name="Sandor L."/>
            <person name="Lee J."/>
            <person name="Lipzen A."/>
            <person name="Pangilinan J."/>
            <person name="LaButti K."/>
            <person name="Hainaut M."/>
            <person name="Henrissat B."/>
            <person name="Grigoriev I.V."/>
            <person name="Spatafora J.W."/>
            <person name="Aime M.C."/>
        </authorList>
    </citation>
    <scope>NUCLEOTIDE SEQUENCE [LARGE SCALE GENOMIC DNA]</scope>
    <source>
        <strain evidence="3 4">MCA 5214</strain>
    </source>
</reference>
<feature type="compositionally biased region" description="Low complexity" evidence="1">
    <location>
        <begin position="120"/>
        <end position="133"/>
    </location>
</feature>
<dbReference type="STRING" id="1569628.A0A316UW34"/>
<protein>
    <recommendedName>
        <fullName evidence="2">BHLH domain-containing protein</fullName>
    </recommendedName>
</protein>
<feature type="compositionally biased region" description="Polar residues" evidence="1">
    <location>
        <begin position="500"/>
        <end position="513"/>
    </location>
</feature>
<accession>A0A316UW34</accession>
<feature type="compositionally biased region" description="Polar residues" evidence="1">
    <location>
        <begin position="482"/>
        <end position="493"/>
    </location>
</feature>
<dbReference type="Proteomes" id="UP000245884">
    <property type="component" value="Unassembled WGS sequence"/>
</dbReference>
<feature type="compositionally biased region" description="Basic and acidic residues" evidence="1">
    <location>
        <begin position="666"/>
        <end position="678"/>
    </location>
</feature>
<keyword evidence="4" id="KW-1185">Reference proteome</keyword>
<feature type="compositionally biased region" description="Low complexity" evidence="1">
    <location>
        <begin position="583"/>
        <end position="626"/>
    </location>
</feature>
<dbReference type="GO" id="GO:0046983">
    <property type="term" value="F:protein dimerization activity"/>
    <property type="evidence" value="ECO:0007669"/>
    <property type="project" value="InterPro"/>
</dbReference>
<feature type="compositionally biased region" description="Acidic residues" evidence="1">
    <location>
        <begin position="642"/>
        <end position="653"/>
    </location>
</feature>
<feature type="compositionally biased region" description="Low complexity" evidence="1">
    <location>
        <begin position="843"/>
        <end position="853"/>
    </location>
</feature>
<feature type="region of interest" description="Disordered" evidence="1">
    <location>
        <begin position="525"/>
        <end position="678"/>
    </location>
</feature>
<feature type="region of interest" description="Disordered" evidence="1">
    <location>
        <begin position="413"/>
        <end position="513"/>
    </location>
</feature>
<dbReference type="AlphaFoldDB" id="A0A316UW34"/>
<dbReference type="InterPro" id="IPR036638">
    <property type="entry name" value="HLH_DNA-bd_sf"/>
</dbReference>
<dbReference type="OrthoDB" id="5344169at2759"/>
<evidence type="ECO:0000256" key="1">
    <source>
        <dbReference type="SAM" id="MobiDB-lite"/>
    </source>
</evidence>
<feature type="region of interest" description="Disordered" evidence="1">
    <location>
        <begin position="791"/>
        <end position="853"/>
    </location>
</feature>
<feature type="compositionally biased region" description="Gly residues" evidence="1">
    <location>
        <begin position="567"/>
        <end position="576"/>
    </location>
</feature>
<gene>
    <name evidence="3" type="ORF">BDZ90DRAFT_259957</name>
</gene>
<proteinExistence type="predicted"/>
<dbReference type="SMART" id="SM00353">
    <property type="entry name" value="HLH"/>
    <property type="match status" value="1"/>
</dbReference>
<dbReference type="Gene3D" id="4.10.280.10">
    <property type="entry name" value="Helix-loop-helix DNA-binding domain"/>
    <property type="match status" value="1"/>
</dbReference>
<sequence length="853" mass="88517">MTSATSSPHPSNANARQHSQSLSMEFEMPDFNLQQSLDDLGLFNLPPASTSTQSASLVQSMASSSHFTDGSGSGSGAGTGAPVDGHPSPAGSLSRSAPERPLSSTGSHASPGSHRQRQESAAASSTAGPSSGAHPLNTVYPAADRTNANATTQSSDEANAALQQLLSSIQTNGVDQHQQRQSTAPQLSLQDIQRLLLEKERSDQLQNLQTALLRQQLEALQRARQNPQVMQQLPQQLQGSQSSVQQLLSALQGGNGQHSQLQPGSDGMSADASQLLMNILGSDSQADVSHNIPKLLADASMLAQYGLITPPASGGLNMGASMQQRGSTTSQAPFMSPLNMPQGTQGGAGPVPLSLNASAMGADGSGALGQIRHPYTPLESPAVTPASVFSNMSLGHGGEQFFSPLTSPALVPQPNYYPPKSRKSGTTPSASPLALQGKPGPLPRKNRSTTAEARANRQRPSPLIKPTVGTTGSVKRKKDNSSKPASPATVSQPESRRASISDNGNGHSRSSSQVATFTPIMAGAAKPMDASPSEGATSTPSPIDISTAMGPPLSTAGGKPMTPGSLMGIGGSGGSSGEDSSKRSGSQSSSRFRADSRASTSSQSLSNVKPSSSSKSSKSKGKGSSSVTFAANAKGEGVTTGGDEEQDEEDEDGGANGAGDVSATSDSRRTSHKAAEQKRRDSLKYCFDELRGMLPPITLDEDAPGGSYLGPDGLTEDEDAEGFDRADVMDPEFSKTANRAISKVALLRHSNEWIVRLRGRLARRDAALGAARCEVEQLRTLLMAHGIMPPAGMGQQHHQQAQHHHQMQQALHHHHQQQQQQQHMGHFMMPGGGGAGGGGSVPGGVPAPGMDWS</sequence>